<evidence type="ECO:0000259" key="4">
    <source>
        <dbReference type="Pfam" id="PF01814"/>
    </source>
</evidence>
<dbReference type="SUPFAM" id="SSF47188">
    <property type="entry name" value="Hemerythrin-like"/>
    <property type="match status" value="1"/>
</dbReference>
<dbReference type="InterPro" id="IPR012827">
    <property type="entry name" value="Hemerythrin_metal-bd"/>
</dbReference>
<accession>A0LBI4</accession>
<evidence type="ECO:0000256" key="2">
    <source>
        <dbReference type="ARBA" id="ARBA00022723"/>
    </source>
</evidence>
<dbReference type="KEGG" id="mgm:Mmc1_2834"/>
<name>A0LBI4_MAGMM</name>
<evidence type="ECO:0000259" key="5">
    <source>
        <dbReference type="Pfam" id="PF07238"/>
    </source>
</evidence>
<dbReference type="InterPro" id="IPR012312">
    <property type="entry name" value="Hemerythrin-like"/>
</dbReference>
<dbReference type="GO" id="GO:0046872">
    <property type="term" value="F:metal ion binding"/>
    <property type="evidence" value="ECO:0007669"/>
    <property type="project" value="UniProtKB-KW"/>
</dbReference>
<dbReference type="OrthoDB" id="7305302at2"/>
<dbReference type="AlphaFoldDB" id="A0LBI4"/>
<dbReference type="Pfam" id="PF07238">
    <property type="entry name" value="PilZ"/>
    <property type="match status" value="1"/>
</dbReference>
<keyword evidence="7" id="KW-1185">Reference proteome</keyword>
<dbReference type="Gene3D" id="1.20.120.50">
    <property type="entry name" value="Hemerythrin-like"/>
    <property type="match status" value="1"/>
</dbReference>
<dbReference type="PANTHER" id="PTHR37164">
    <property type="entry name" value="BACTERIOHEMERYTHRIN"/>
    <property type="match status" value="1"/>
</dbReference>
<dbReference type="Proteomes" id="UP000002586">
    <property type="component" value="Chromosome"/>
</dbReference>
<evidence type="ECO:0000313" key="7">
    <source>
        <dbReference type="Proteomes" id="UP000002586"/>
    </source>
</evidence>
<keyword evidence="3" id="KW-0408">Iron</keyword>
<proteinExistence type="inferred from homology"/>
<organism evidence="6 7">
    <name type="scientific">Magnetococcus marinus (strain ATCC BAA-1437 / JCM 17883 / MC-1)</name>
    <dbReference type="NCBI Taxonomy" id="156889"/>
    <lineage>
        <taxon>Bacteria</taxon>
        <taxon>Pseudomonadati</taxon>
        <taxon>Pseudomonadota</taxon>
        <taxon>Magnetococcia</taxon>
        <taxon>Magnetococcales</taxon>
        <taxon>Magnetococcaceae</taxon>
        <taxon>Magnetococcus</taxon>
    </lineage>
</organism>
<dbReference type="EMBL" id="CP000471">
    <property type="protein sequence ID" value="ABK45327.1"/>
    <property type="molecule type" value="Genomic_DNA"/>
</dbReference>
<evidence type="ECO:0000256" key="3">
    <source>
        <dbReference type="ARBA" id="ARBA00023004"/>
    </source>
</evidence>
<gene>
    <name evidence="6" type="ordered locus">Mmc1_2834</name>
</gene>
<dbReference type="InterPro" id="IPR009875">
    <property type="entry name" value="PilZ_domain"/>
</dbReference>
<evidence type="ECO:0000256" key="1">
    <source>
        <dbReference type="ARBA" id="ARBA00010587"/>
    </source>
</evidence>
<sequence>MSDLIIPCKSGTLNFEQDLKLNVPSIDKQHEQLFLLAIGVSHAIQAGADEESIRVSALELEAYVQEHLSFEERLLASNNYPQLNSHKLAHSRFVKTNSELQKSLESCSAGTCIKQAPKLFDMLTEWLSDHILRVDRMAVDFMTSNEVAPKPRNARFKLSGRALIEFEGGGGMTGRLENISQSSLFLHIPPPIPAWIKEKTKAKIQLMPLDQKNSRPCTVIRIEPERGIALEITGQLSTSNIYQIAQQTP</sequence>
<protein>
    <submittedName>
        <fullName evidence="6">Hemerythrin-like metal-binding protein</fullName>
    </submittedName>
</protein>
<dbReference type="HOGENOM" id="CLU_1114758_0_0_5"/>
<dbReference type="GO" id="GO:0035438">
    <property type="term" value="F:cyclic-di-GMP binding"/>
    <property type="evidence" value="ECO:0007669"/>
    <property type="project" value="InterPro"/>
</dbReference>
<reference evidence="7" key="1">
    <citation type="journal article" date="2009" name="Appl. Environ. Microbiol.">
        <title>Complete genome sequence of the chemolithoautotrophic marine magnetotactic coccus strain MC-1.</title>
        <authorList>
            <person name="Schubbe S."/>
            <person name="Williams T.J."/>
            <person name="Xie G."/>
            <person name="Kiss H.E."/>
            <person name="Brettin T.S."/>
            <person name="Martinez D."/>
            <person name="Ross C.A."/>
            <person name="Schuler D."/>
            <person name="Cox B.L."/>
            <person name="Nealson K.H."/>
            <person name="Bazylinski D.A."/>
        </authorList>
    </citation>
    <scope>NUCLEOTIDE SEQUENCE [LARGE SCALE GENOMIC DNA]</scope>
    <source>
        <strain evidence="7">ATCC BAA-1437 / JCM 17883 / MC-1</strain>
    </source>
</reference>
<keyword evidence="2" id="KW-0479">Metal-binding</keyword>
<dbReference type="PANTHER" id="PTHR37164:SF1">
    <property type="entry name" value="BACTERIOHEMERYTHRIN"/>
    <property type="match status" value="1"/>
</dbReference>
<dbReference type="eggNOG" id="COG2703">
    <property type="taxonomic scope" value="Bacteria"/>
</dbReference>
<feature type="domain" description="PilZ" evidence="5">
    <location>
        <begin position="152"/>
        <end position="232"/>
    </location>
</feature>
<evidence type="ECO:0000313" key="6">
    <source>
        <dbReference type="EMBL" id="ABK45327.1"/>
    </source>
</evidence>
<dbReference type="STRING" id="156889.Mmc1_2834"/>
<dbReference type="CDD" id="cd12107">
    <property type="entry name" value="Hemerythrin"/>
    <property type="match status" value="1"/>
</dbReference>
<dbReference type="InterPro" id="IPR035938">
    <property type="entry name" value="Hemerythrin-like_sf"/>
</dbReference>
<comment type="similarity">
    <text evidence="1">Belongs to the hemerythrin family.</text>
</comment>
<dbReference type="Pfam" id="PF01814">
    <property type="entry name" value="Hemerythrin"/>
    <property type="match status" value="1"/>
</dbReference>
<dbReference type="NCBIfam" id="TIGR02481">
    <property type="entry name" value="hemeryth_dom"/>
    <property type="match status" value="1"/>
</dbReference>
<dbReference type="InterPro" id="IPR050669">
    <property type="entry name" value="Hemerythrin"/>
</dbReference>
<reference evidence="6 7" key="2">
    <citation type="journal article" date="2012" name="Int. J. Syst. Evol. Microbiol.">
        <title>Magnetococcus marinus gen. nov., sp. nov., a marine, magnetotactic bacterium that represents a novel lineage (Magnetococcaceae fam. nov.; Magnetococcales ord. nov.) at the base of the Alphaproteobacteria.</title>
        <authorList>
            <person name="Bazylinski D.A."/>
            <person name="Williams T.J."/>
            <person name="Lefevre C.T."/>
            <person name="Berg R.J."/>
            <person name="Zhang C.L."/>
            <person name="Bowser S.S."/>
            <person name="Dean A.J."/>
            <person name="Beveridge T.J."/>
        </authorList>
    </citation>
    <scope>NUCLEOTIDE SEQUENCE [LARGE SCALE GENOMIC DNA]</scope>
    <source>
        <strain evidence="7">ATCC BAA-1437 / JCM 17883 / MC-1</strain>
    </source>
</reference>
<dbReference type="RefSeq" id="WP_011714400.1">
    <property type="nucleotide sequence ID" value="NC_008576.1"/>
</dbReference>
<feature type="domain" description="Hemerythrin-like" evidence="4">
    <location>
        <begin position="26"/>
        <end position="136"/>
    </location>
</feature>